<feature type="domain" description="Response regulatory" evidence="2">
    <location>
        <begin position="4"/>
        <end position="127"/>
    </location>
</feature>
<comment type="caution">
    <text evidence="1">Lacks conserved residue(s) required for the propagation of feature annotation.</text>
</comment>
<dbReference type="InterPro" id="IPR011006">
    <property type="entry name" value="CheY-like_superfamily"/>
</dbReference>
<dbReference type="EMBL" id="JAHESD010000005">
    <property type="protein sequence ID" value="MBT1702397.1"/>
    <property type="molecule type" value="Genomic_DNA"/>
</dbReference>
<dbReference type="SMART" id="SM00448">
    <property type="entry name" value="REC"/>
    <property type="match status" value="1"/>
</dbReference>
<proteinExistence type="predicted"/>
<dbReference type="InterPro" id="IPR001789">
    <property type="entry name" value="Sig_transdc_resp-reg_receiver"/>
</dbReference>
<dbReference type="SUPFAM" id="SSF52172">
    <property type="entry name" value="CheY-like"/>
    <property type="match status" value="1"/>
</dbReference>
<gene>
    <name evidence="3" type="ORF">KK060_03850</name>
</gene>
<dbReference type="Proteomes" id="UP000772618">
    <property type="component" value="Unassembled WGS sequence"/>
</dbReference>
<evidence type="ECO:0000313" key="4">
    <source>
        <dbReference type="Proteomes" id="UP000772618"/>
    </source>
</evidence>
<dbReference type="PANTHER" id="PTHR44520:SF2">
    <property type="entry name" value="RESPONSE REGULATOR RCP1"/>
    <property type="match status" value="1"/>
</dbReference>
<dbReference type="PANTHER" id="PTHR44520">
    <property type="entry name" value="RESPONSE REGULATOR RCP1-RELATED"/>
    <property type="match status" value="1"/>
</dbReference>
<dbReference type="RefSeq" id="WP_254152303.1">
    <property type="nucleotide sequence ID" value="NZ_JAHESD010000005.1"/>
</dbReference>
<evidence type="ECO:0000259" key="2">
    <source>
        <dbReference type="PROSITE" id="PS50110"/>
    </source>
</evidence>
<reference evidence="3 4" key="1">
    <citation type="submission" date="2021-05" db="EMBL/GenBank/DDBJ databases">
        <title>A Polyphasic approach of four new species of the genus Ohtaekwangia: Ohtaekwangia histidinii sp. nov., Ohtaekwangia cretensis sp. nov., Ohtaekwangia indiensis sp. nov., Ohtaekwangia reichenbachii sp. nov. from diverse environment.</title>
        <authorList>
            <person name="Octaviana S."/>
        </authorList>
    </citation>
    <scope>NUCLEOTIDE SEQUENCE [LARGE SCALE GENOMIC DNA]</scope>
    <source>
        <strain evidence="3 4">PWU20</strain>
    </source>
</reference>
<sequence length="138" mass="15723">MSRTILMLEHDEDDRYITKAVFNENSYQVSLNFVTSSDEAFLYLQQCKESNKYPSLILLNYNAGPSNAVEILSKLKASAHYNHIPVIVLSGVVNDKIVQECYEAGASSFIQKPDTSLDTDKKISSFFHYWFETVELPN</sequence>
<keyword evidence="4" id="KW-1185">Reference proteome</keyword>
<accession>A0ABS5VNN8</accession>
<evidence type="ECO:0000256" key="1">
    <source>
        <dbReference type="PROSITE-ProRule" id="PRU00169"/>
    </source>
</evidence>
<name>A0ABS5VNN8_9BACT</name>
<dbReference type="InterPro" id="IPR052893">
    <property type="entry name" value="TCS_response_regulator"/>
</dbReference>
<organism evidence="3 4">
    <name type="scientific">Chryseosolibacter indicus</name>
    <dbReference type="NCBI Taxonomy" id="2782351"/>
    <lineage>
        <taxon>Bacteria</taxon>
        <taxon>Pseudomonadati</taxon>
        <taxon>Bacteroidota</taxon>
        <taxon>Cytophagia</taxon>
        <taxon>Cytophagales</taxon>
        <taxon>Chryseotaleaceae</taxon>
        <taxon>Chryseosolibacter</taxon>
    </lineage>
</organism>
<dbReference type="Pfam" id="PF00072">
    <property type="entry name" value="Response_reg"/>
    <property type="match status" value="1"/>
</dbReference>
<dbReference type="Gene3D" id="3.40.50.2300">
    <property type="match status" value="1"/>
</dbReference>
<evidence type="ECO:0000313" key="3">
    <source>
        <dbReference type="EMBL" id="MBT1702397.1"/>
    </source>
</evidence>
<dbReference type="PROSITE" id="PS50110">
    <property type="entry name" value="RESPONSE_REGULATORY"/>
    <property type="match status" value="1"/>
</dbReference>
<protein>
    <submittedName>
        <fullName evidence="3">Response regulator</fullName>
    </submittedName>
</protein>
<comment type="caution">
    <text evidence="3">The sequence shown here is derived from an EMBL/GenBank/DDBJ whole genome shotgun (WGS) entry which is preliminary data.</text>
</comment>